<keyword evidence="2" id="KW-0732">Signal</keyword>
<dbReference type="GO" id="GO:0016491">
    <property type="term" value="F:oxidoreductase activity"/>
    <property type="evidence" value="ECO:0007669"/>
    <property type="project" value="UniProtKB-KW"/>
</dbReference>
<evidence type="ECO:0000256" key="1">
    <source>
        <dbReference type="ARBA" id="ARBA00005791"/>
    </source>
</evidence>
<dbReference type="PANTHER" id="PTHR13887:SF14">
    <property type="entry name" value="DISULFIDE BOND FORMATION PROTEIN D"/>
    <property type="match status" value="1"/>
</dbReference>
<evidence type="ECO:0000256" key="5">
    <source>
        <dbReference type="ARBA" id="ARBA00023284"/>
    </source>
</evidence>
<feature type="domain" description="Thioredoxin-like fold" evidence="7">
    <location>
        <begin position="88"/>
        <end position="242"/>
    </location>
</feature>
<dbReference type="RefSeq" id="WP_111863817.1">
    <property type="nucleotide sequence ID" value="NZ_QLYX01000002.1"/>
</dbReference>
<dbReference type="AlphaFoldDB" id="A0A365HBU4"/>
<keyword evidence="6" id="KW-1133">Transmembrane helix</keyword>
<dbReference type="EMBL" id="QLYX01000002">
    <property type="protein sequence ID" value="RAY16478.1"/>
    <property type="molecule type" value="Genomic_DNA"/>
</dbReference>
<sequence length="262" mass="28114">MSKAARQKSARERLAEERRRQADRQRRFRALLISLTALAVIGVVVAVFVVVQSNRNKPDGYAGPLAPQTRQADGSVVMARPGVQGPVLEVYEDFQCPACAKFEETTGDTVKRLAADGKVKVVYRPFRLFQQEPLKSNSQRAANAAACAPADKWIRFHDKVFKEQPPEGQAGFANKDLIDWAGSVGITGAGFEKCVNGGEKGSTVDAATQYAQQQRIEGTPSVRLNGKELGDTAFTAQGLEQAILAASAAPAASPSATPKKNS</sequence>
<name>A0A365HBU4_9ACTN</name>
<gene>
    <name evidence="8" type="ORF">DPM19_06330</name>
</gene>
<evidence type="ECO:0000256" key="4">
    <source>
        <dbReference type="ARBA" id="ARBA00023157"/>
    </source>
</evidence>
<dbReference type="Gene3D" id="3.40.30.10">
    <property type="entry name" value="Glutaredoxin"/>
    <property type="match status" value="1"/>
</dbReference>
<keyword evidence="5" id="KW-0676">Redox-active center</keyword>
<dbReference type="OrthoDB" id="4135024at2"/>
<protein>
    <recommendedName>
        <fullName evidence="7">Thioredoxin-like fold domain-containing protein</fullName>
    </recommendedName>
</protein>
<proteinExistence type="inferred from homology"/>
<evidence type="ECO:0000313" key="9">
    <source>
        <dbReference type="Proteomes" id="UP000251891"/>
    </source>
</evidence>
<dbReference type="Pfam" id="PF13462">
    <property type="entry name" value="Thioredoxin_4"/>
    <property type="match status" value="1"/>
</dbReference>
<dbReference type="InterPro" id="IPR036249">
    <property type="entry name" value="Thioredoxin-like_sf"/>
</dbReference>
<evidence type="ECO:0000256" key="3">
    <source>
        <dbReference type="ARBA" id="ARBA00023002"/>
    </source>
</evidence>
<feature type="transmembrane region" description="Helical" evidence="6">
    <location>
        <begin position="28"/>
        <end position="51"/>
    </location>
</feature>
<comment type="caution">
    <text evidence="8">The sequence shown here is derived from an EMBL/GenBank/DDBJ whole genome shotgun (WGS) entry which is preliminary data.</text>
</comment>
<organism evidence="8 9">
    <name type="scientific">Actinomadura craniellae</name>
    <dbReference type="NCBI Taxonomy" id="2231787"/>
    <lineage>
        <taxon>Bacteria</taxon>
        <taxon>Bacillati</taxon>
        <taxon>Actinomycetota</taxon>
        <taxon>Actinomycetes</taxon>
        <taxon>Streptosporangiales</taxon>
        <taxon>Thermomonosporaceae</taxon>
        <taxon>Actinomadura</taxon>
    </lineage>
</organism>
<keyword evidence="6" id="KW-0812">Transmembrane</keyword>
<keyword evidence="3" id="KW-0560">Oxidoreductase</keyword>
<dbReference type="PANTHER" id="PTHR13887">
    <property type="entry name" value="GLUTATHIONE S-TRANSFERASE KAPPA"/>
    <property type="match status" value="1"/>
</dbReference>
<evidence type="ECO:0000256" key="2">
    <source>
        <dbReference type="ARBA" id="ARBA00022729"/>
    </source>
</evidence>
<dbReference type="Proteomes" id="UP000251891">
    <property type="component" value="Unassembled WGS sequence"/>
</dbReference>
<keyword evidence="4" id="KW-1015">Disulfide bond</keyword>
<comment type="similarity">
    <text evidence="1">Belongs to the thioredoxin family. DsbA subfamily.</text>
</comment>
<keyword evidence="6" id="KW-0472">Membrane</keyword>
<evidence type="ECO:0000259" key="7">
    <source>
        <dbReference type="Pfam" id="PF13462"/>
    </source>
</evidence>
<dbReference type="InterPro" id="IPR012336">
    <property type="entry name" value="Thioredoxin-like_fold"/>
</dbReference>
<evidence type="ECO:0000256" key="6">
    <source>
        <dbReference type="SAM" id="Phobius"/>
    </source>
</evidence>
<accession>A0A365HBU4</accession>
<keyword evidence="9" id="KW-1185">Reference proteome</keyword>
<dbReference type="SUPFAM" id="SSF52833">
    <property type="entry name" value="Thioredoxin-like"/>
    <property type="match status" value="1"/>
</dbReference>
<evidence type="ECO:0000313" key="8">
    <source>
        <dbReference type="EMBL" id="RAY16478.1"/>
    </source>
</evidence>
<reference evidence="8 9" key="1">
    <citation type="submission" date="2018-06" db="EMBL/GenBank/DDBJ databases">
        <title>Actinomadura craniellae sp. nov. isolated from marine sponge Craniella sp.</title>
        <authorList>
            <person name="Li L."/>
            <person name="Xu Q.H."/>
            <person name="Lin H.W."/>
            <person name="Lu Y.H."/>
        </authorList>
    </citation>
    <scope>NUCLEOTIDE SEQUENCE [LARGE SCALE GENOMIC DNA]</scope>
    <source>
        <strain evidence="8 9">LHW63021</strain>
    </source>
</reference>